<keyword evidence="2" id="KW-1185">Reference proteome</keyword>
<evidence type="ECO:0000313" key="2">
    <source>
        <dbReference type="Proteomes" id="UP001174909"/>
    </source>
</evidence>
<dbReference type="AlphaFoldDB" id="A0AA35R9Q7"/>
<evidence type="ECO:0000313" key="1">
    <source>
        <dbReference type="EMBL" id="CAI8007455.1"/>
    </source>
</evidence>
<proteinExistence type="predicted"/>
<dbReference type="Proteomes" id="UP001174909">
    <property type="component" value="Unassembled WGS sequence"/>
</dbReference>
<reference evidence="1" key="1">
    <citation type="submission" date="2023-03" db="EMBL/GenBank/DDBJ databases">
        <authorList>
            <person name="Steffen K."/>
            <person name="Cardenas P."/>
        </authorList>
    </citation>
    <scope>NUCLEOTIDE SEQUENCE</scope>
</reference>
<sequence length="106" mass="11039">MLAKIRVIRIGGNRSPWANAVLRLLAVFALVAALALAGTAVAEYRVLHAVTMLPEAGYEKVLSLECPELAIGEEDTAGASTSTKNAGSFANLRLAGFSCAIPLTPD</sequence>
<comment type="caution">
    <text evidence="1">The sequence shown here is derived from an EMBL/GenBank/DDBJ whole genome shotgun (WGS) entry which is preliminary data.</text>
</comment>
<accession>A0AA35R9Q7</accession>
<protein>
    <submittedName>
        <fullName evidence="1">Uncharacterized protein</fullName>
    </submittedName>
</protein>
<name>A0AA35R9Q7_GEOBA</name>
<gene>
    <name evidence="1" type="ORF">GBAR_LOCUS5213</name>
</gene>
<dbReference type="EMBL" id="CASHTH010000776">
    <property type="protein sequence ID" value="CAI8007455.1"/>
    <property type="molecule type" value="Genomic_DNA"/>
</dbReference>
<organism evidence="1 2">
    <name type="scientific">Geodia barretti</name>
    <name type="common">Barrett's horny sponge</name>
    <dbReference type="NCBI Taxonomy" id="519541"/>
    <lineage>
        <taxon>Eukaryota</taxon>
        <taxon>Metazoa</taxon>
        <taxon>Porifera</taxon>
        <taxon>Demospongiae</taxon>
        <taxon>Heteroscleromorpha</taxon>
        <taxon>Tetractinellida</taxon>
        <taxon>Astrophorina</taxon>
        <taxon>Geodiidae</taxon>
        <taxon>Geodia</taxon>
    </lineage>
</organism>